<feature type="non-terminal residue" evidence="1">
    <location>
        <position position="1"/>
    </location>
</feature>
<sequence length="53" mass="5913">WWPGQKHTQSDKIFCNGFPYGMGVNTIGVACALIGLIGRDVVYDVDYMMEVDT</sequence>
<reference evidence="1" key="1">
    <citation type="journal article" date="2014" name="Front. Microbiol.">
        <title>High frequency of phylogenetically diverse reductive dehalogenase-homologous genes in deep subseafloor sedimentary metagenomes.</title>
        <authorList>
            <person name="Kawai M."/>
            <person name="Futagami T."/>
            <person name="Toyoda A."/>
            <person name="Takaki Y."/>
            <person name="Nishi S."/>
            <person name="Hori S."/>
            <person name="Arai W."/>
            <person name="Tsubouchi T."/>
            <person name="Morono Y."/>
            <person name="Uchiyama I."/>
            <person name="Ito T."/>
            <person name="Fujiyama A."/>
            <person name="Inagaki F."/>
            <person name="Takami H."/>
        </authorList>
    </citation>
    <scope>NUCLEOTIDE SEQUENCE</scope>
    <source>
        <strain evidence="1">Expedition CK06-06</strain>
    </source>
</reference>
<comment type="caution">
    <text evidence="1">The sequence shown here is derived from an EMBL/GenBank/DDBJ whole genome shotgun (WGS) entry which is preliminary data.</text>
</comment>
<accession>X1R053</accession>
<evidence type="ECO:0000313" key="1">
    <source>
        <dbReference type="EMBL" id="GAI48929.1"/>
    </source>
</evidence>
<proteinExistence type="predicted"/>
<protein>
    <submittedName>
        <fullName evidence="1">Uncharacterized protein</fullName>
    </submittedName>
</protein>
<gene>
    <name evidence="1" type="ORF">S06H3_55962</name>
</gene>
<dbReference type="EMBL" id="BARV01035943">
    <property type="protein sequence ID" value="GAI48929.1"/>
    <property type="molecule type" value="Genomic_DNA"/>
</dbReference>
<organism evidence="1">
    <name type="scientific">marine sediment metagenome</name>
    <dbReference type="NCBI Taxonomy" id="412755"/>
    <lineage>
        <taxon>unclassified sequences</taxon>
        <taxon>metagenomes</taxon>
        <taxon>ecological metagenomes</taxon>
    </lineage>
</organism>
<dbReference type="AlphaFoldDB" id="X1R053"/>
<name>X1R053_9ZZZZ</name>